<reference evidence="1" key="1">
    <citation type="journal article" date="2023" name="Insect Mol. Biol.">
        <title>Genome sequencing provides insights into the evolution of gene families encoding plant cell wall-degrading enzymes in longhorned beetles.</title>
        <authorList>
            <person name="Shin N.R."/>
            <person name="Okamura Y."/>
            <person name="Kirsch R."/>
            <person name="Pauchet Y."/>
        </authorList>
    </citation>
    <scope>NUCLEOTIDE SEQUENCE</scope>
    <source>
        <strain evidence="1">MMC_N1</strain>
    </source>
</reference>
<dbReference type="EMBL" id="JAPWTJ010000173">
    <property type="protein sequence ID" value="KAJ8981637.1"/>
    <property type="molecule type" value="Genomic_DNA"/>
</dbReference>
<keyword evidence="2" id="KW-1185">Reference proteome</keyword>
<sequence>MRDRSGAPGGGSFAANGVACGHASSRLEKIVEADRRCAVYPLRLGQWSAAGLRLSAENCYLRFFTFAGSAMAIRGF</sequence>
<dbReference type="Proteomes" id="UP001162164">
    <property type="component" value="Unassembled WGS sequence"/>
</dbReference>
<gene>
    <name evidence="1" type="ORF">NQ317_000865</name>
</gene>
<accession>A0ABQ9JW65</accession>
<organism evidence="1 2">
    <name type="scientific">Molorchus minor</name>
    <dbReference type="NCBI Taxonomy" id="1323400"/>
    <lineage>
        <taxon>Eukaryota</taxon>
        <taxon>Metazoa</taxon>
        <taxon>Ecdysozoa</taxon>
        <taxon>Arthropoda</taxon>
        <taxon>Hexapoda</taxon>
        <taxon>Insecta</taxon>
        <taxon>Pterygota</taxon>
        <taxon>Neoptera</taxon>
        <taxon>Endopterygota</taxon>
        <taxon>Coleoptera</taxon>
        <taxon>Polyphaga</taxon>
        <taxon>Cucujiformia</taxon>
        <taxon>Chrysomeloidea</taxon>
        <taxon>Cerambycidae</taxon>
        <taxon>Lamiinae</taxon>
        <taxon>Monochamini</taxon>
        <taxon>Molorchus</taxon>
    </lineage>
</organism>
<comment type="caution">
    <text evidence="1">The sequence shown here is derived from an EMBL/GenBank/DDBJ whole genome shotgun (WGS) entry which is preliminary data.</text>
</comment>
<evidence type="ECO:0000313" key="1">
    <source>
        <dbReference type="EMBL" id="KAJ8981637.1"/>
    </source>
</evidence>
<proteinExistence type="predicted"/>
<evidence type="ECO:0000313" key="2">
    <source>
        <dbReference type="Proteomes" id="UP001162164"/>
    </source>
</evidence>
<name>A0ABQ9JW65_9CUCU</name>
<protein>
    <submittedName>
        <fullName evidence="1">Uncharacterized protein</fullName>
    </submittedName>
</protein>